<protein>
    <submittedName>
        <fullName evidence="11">HlyD family efflux transporter periplasmic adaptor subunit</fullName>
    </submittedName>
</protein>
<reference evidence="11 12" key="1">
    <citation type="submission" date="2019-04" db="EMBL/GenBank/DDBJ databases">
        <title>Crenobacter sp. nov.</title>
        <authorList>
            <person name="Shi S."/>
        </authorList>
    </citation>
    <scope>NUCLEOTIDE SEQUENCE [LARGE SCALE GENOMIC DNA]</scope>
    <source>
        <strain evidence="11 12">GY 70310</strain>
    </source>
</reference>
<dbReference type="Gene3D" id="2.40.30.170">
    <property type="match status" value="1"/>
</dbReference>
<dbReference type="OrthoDB" id="9811754at2"/>
<gene>
    <name evidence="11" type="ORF">E5K04_07180</name>
</gene>
<evidence type="ECO:0000256" key="3">
    <source>
        <dbReference type="ARBA" id="ARBA00022448"/>
    </source>
</evidence>
<comment type="caution">
    <text evidence="11">The sequence shown here is derived from an EMBL/GenBank/DDBJ whole genome shotgun (WGS) entry which is preliminary data.</text>
</comment>
<dbReference type="RefSeq" id="WP_136552439.1">
    <property type="nucleotide sequence ID" value="NZ_STGJ01000006.1"/>
</dbReference>
<evidence type="ECO:0000259" key="10">
    <source>
        <dbReference type="Pfam" id="PF25885"/>
    </source>
</evidence>
<keyword evidence="5" id="KW-0997">Cell inner membrane</keyword>
<sequence length="395" mass="41177">MSDTPATPARAVNPARRRRTLWLFVLLLLLAGAGVLAWWALVLRFQASTDDAYVDGFVSQVNSRVPGVVTAVYVNDTDRVAAGELLARLDDSDARIALGKAESALARAVQGAGSSRADVARAEAEVRARAAQLALARSDLARRRVAAGGDAVSVEAVSHAEQGVLVADAALAAARAAQAAARAQAAAGAVRDYPAVREAADAVREAWLSRARTEIRAPVGGLIAKRSVTAGTEVAPGTPLMAIVPLGSVWVNANFKETQLANLRVGQPVSLTADAYGSGVTYHGRVAGLAAGTGSVFSLLPPENANGNWIKVVQRLPVRVVLERADLENHPLQVGLSMYATVDTRERGGARLAPPAASPRQAVSQTSVYASQLAGADARIESIIADTLQQKGEQQ</sequence>
<evidence type="ECO:0000256" key="6">
    <source>
        <dbReference type="ARBA" id="ARBA00022692"/>
    </source>
</evidence>
<proteinExistence type="inferred from homology"/>
<dbReference type="InterPro" id="IPR058633">
    <property type="entry name" value="EmrA/FarA_HH"/>
</dbReference>
<evidence type="ECO:0000256" key="4">
    <source>
        <dbReference type="ARBA" id="ARBA00022475"/>
    </source>
</evidence>
<feature type="domain" description="Multidrug export protein EmrA/FarA alpha-helical hairpin" evidence="10">
    <location>
        <begin position="93"/>
        <end position="213"/>
    </location>
</feature>
<comment type="similarity">
    <text evidence="2">Belongs to the membrane fusion protein (MFP) (TC 8.A.1) family.</text>
</comment>
<dbReference type="GO" id="GO:0015721">
    <property type="term" value="P:bile acid and bile salt transport"/>
    <property type="evidence" value="ECO:0007669"/>
    <property type="project" value="UniProtKB-ARBA"/>
</dbReference>
<dbReference type="EMBL" id="STGJ01000006">
    <property type="protein sequence ID" value="TIC83794.1"/>
    <property type="molecule type" value="Genomic_DNA"/>
</dbReference>
<dbReference type="GO" id="GO:1990961">
    <property type="term" value="P:xenobiotic detoxification by transmembrane export across the plasma membrane"/>
    <property type="evidence" value="ECO:0007669"/>
    <property type="project" value="UniProtKB-ARBA"/>
</dbReference>
<dbReference type="GO" id="GO:0005886">
    <property type="term" value="C:plasma membrane"/>
    <property type="evidence" value="ECO:0007669"/>
    <property type="project" value="UniProtKB-SubCell"/>
</dbReference>
<evidence type="ECO:0000256" key="8">
    <source>
        <dbReference type="ARBA" id="ARBA00023136"/>
    </source>
</evidence>
<name>A0A4T0UXD0_9NEIS</name>
<dbReference type="Proteomes" id="UP000308891">
    <property type="component" value="Unassembled WGS sequence"/>
</dbReference>
<dbReference type="SUPFAM" id="SSF111369">
    <property type="entry name" value="HlyD-like secretion proteins"/>
    <property type="match status" value="2"/>
</dbReference>
<evidence type="ECO:0000256" key="1">
    <source>
        <dbReference type="ARBA" id="ARBA00004377"/>
    </source>
</evidence>
<evidence type="ECO:0000256" key="9">
    <source>
        <dbReference type="SAM" id="Phobius"/>
    </source>
</evidence>
<dbReference type="PANTHER" id="PTHR30386">
    <property type="entry name" value="MEMBRANE FUSION SUBUNIT OF EMRAB-TOLC MULTIDRUG EFFLUX PUMP"/>
    <property type="match status" value="1"/>
</dbReference>
<feature type="transmembrane region" description="Helical" evidence="9">
    <location>
        <begin position="21"/>
        <end position="41"/>
    </location>
</feature>
<evidence type="ECO:0000313" key="12">
    <source>
        <dbReference type="Proteomes" id="UP000308891"/>
    </source>
</evidence>
<evidence type="ECO:0000313" key="11">
    <source>
        <dbReference type="EMBL" id="TIC83794.1"/>
    </source>
</evidence>
<dbReference type="AlphaFoldDB" id="A0A4T0UXD0"/>
<organism evidence="11 12">
    <name type="scientific">Crenobacter intestini</name>
    <dbReference type="NCBI Taxonomy" id="2563443"/>
    <lineage>
        <taxon>Bacteria</taxon>
        <taxon>Pseudomonadati</taxon>
        <taxon>Pseudomonadota</taxon>
        <taxon>Betaproteobacteria</taxon>
        <taxon>Neisseriales</taxon>
        <taxon>Neisseriaceae</taxon>
        <taxon>Crenobacter</taxon>
    </lineage>
</organism>
<keyword evidence="3" id="KW-0813">Transport</keyword>
<keyword evidence="4" id="KW-1003">Cell membrane</keyword>
<comment type="subcellular location">
    <subcellularLocation>
        <location evidence="1">Cell inner membrane</location>
        <topology evidence="1">Single-pass membrane protein</topology>
    </subcellularLocation>
</comment>
<dbReference type="PANTHER" id="PTHR30386:SF19">
    <property type="entry name" value="MULTIDRUG EXPORT PROTEIN EMRA-RELATED"/>
    <property type="match status" value="1"/>
</dbReference>
<keyword evidence="12" id="KW-1185">Reference proteome</keyword>
<keyword evidence="7 9" id="KW-1133">Transmembrane helix</keyword>
<dbReference type="FunFam" id="2.40.30.170:FF:000003">
    <property type="entry name" value="Multidrug resistance protein A"/>
    <property type="match status" value="1"/>
</dbReference>
<accession>A0A4T0UXD0</accession>
<dbReference type="GO" id="GO:0046677">
    <property type="term" value="P:response to antibiotic"/>
    <property type="evidence" value="ECO:0007669"/>
    <property type="project" value="UniProtKB-ARBA"/>
</dbReference>
<keyword evidence="6 9" id="KW-0812">Transmembrane</keyword>
<dbReference type="Pfam" id="PF25885">
    <property type="entry name" value="HH_EMRA"/>
    <property type="match status" value="1"/>
</dbReference>
<evidence type="ECO:0000256" key="5">
    <source>
        <dbReference type="ARBA" id="ARBA00022519"/>
    </source>
</evidence>
<evidence type="ECO:0000256" key="2">
    <source>
        <dbReference type="ARBA" id="ARBA00009477"/>
    </source>
</evidence>
<dbReference type="InterPro" id="IPR050739">
    <property type="entry name" value="MFP"/>
</dbReference>
<dbReference type="Gene3D" id="2.40.50.100">
    <property type="match status" value="1"/>
</dbReference>
<keyword evidence="8 9" id="KW-0472">Membrane</keyword>
<evidence type="ECO:0000256" key="7">
    <source>
        <dbReference type="ARBA" id="ARBA00022989"/>
    </source>
</evidence>